<feature type="signal peptide" evidence="10">
    <location>
        <begin position="1"/>
        <end position="18"/>
    </location>
</feature>
<reference evidence="13" key="2">
    <citation type="submission" date="2015-01" db="EMBL/GenBank/DDBJ databases">
        <title>Evolutionary Origins and Diversification of the Mycorrhizal Mutualists.</title>
        <authorList>
            <consortium name="DOE Joint Genome Institute"/>
            <consortium name="Mycorrhizal Genomics Consortium"/>
            <person name="Kohler A."/>
            <person name="Kuo A."/>
            <person name="Nagy L.G."/>
            <person name="Floudas D."/>
            <person name="Copeland A."/>
            <person name="Barry K.W."/>
            <person name="Cichocki N."/>
            <person name="Veneault-Fourrey C."/>
            <person name="LaButti K."/>
            <person name="Lindquist E.A."/>
            <person name="Lipzen A."/>
            <person name="Lundell T."/>
            <person name="Morin E."/>
            <person name="Murat C."/>
            <person name="Riley R."/>
            <person name="Ohm R."/>
            <person name="Sun H."/>
            <person name="Tunlid A."/>
            <person name="Henrissat B."/>
            <person name="Grigoriev I.V."/>
            <person name="Hibbett D.S."/>
            <person name="Martin F."/>
        </authorList>
    </citation>
    <scope>NUCLEOTIDE SEQUENCE [LARGE SCALE GENOMIC DNA]</scope>
    <source>
        <strain evidence="13">MUT 4182</strain>
    </source>
</reference>
<keyword evidence="6" id="KW-0119">Carbohydrate metabolism</keyword>
<evidence type="ECO:0000256" key="7">
    <source>
        <dbReference type="ARBA" id="ARBA00023295"/>
    </source>
</evidence>
<gene>
    <name evidence="12" type="ORF">M407DRAFT_223940</name>
</gene>
<dbReference type="Pfam" id="PF02015">
    <property type="entry name" value="Glyco_hydro_45"/>
    <property type="match status" value="1"/>
</dbReference>
<keyword evidence="13" id="KW-1185">Reference proteome</keyword>
<evidence type="ECO:0000256" key="1">
    <source>
        <dbReference type="ARBA" id="ARBA00000966"/>
    </source>
</evidence>
<evidence type="ECO:0000256" key="6">
    <source>
        <dbReference type="ARBA" id="ARBA00023277"/>
    </source>
</evidence>
<dbReference type="GO" id="GO:0008810">
    <property type="term" value="F:cellulase activity"/>
    <property type="evidence" value="ECO:0007669"/>
    <property type="project" value="UniProtKB-EC"/>
</dbReference>
<evidence type="ECO:0000256" key="3">
    <source>
        <dbReference type="ARBA" id="ARBA00012601"/>
    </source>
</evidence>
<dbReference type="InterPro" id="IPR036908">
    <property type="entry name" value="RlpA-like_sf"/>
</dbReference>
<reference evidence="12 13" key="1">
    <citation type="submission" date="2014-04" db="EMBL/GenBank/DDBJ databases">
        <authorList>
            <consortium name="DOE Joint Genome Institute"/>
            <person name="Kuo A."/>
            <person name="Girlanda M."/>
            <person name="Perotto S."/>
            <person name="Kohler A."/>
            <person name="Nagy L.G."/>
            <person name="Floudas D."/>
            <person name="Copeland A."/>
            <person name="Barry K.W."/>
            <person name="Cichocki N."/>
            <person name="Veneault-Fourrey C."/>
            <person name="LaButti K."/>
            <person name="Lindquist E.A."/>
            <person name="Lipzen A."/>
            <person name="Lundell T."/>
            <person name="Morin E."/>
            <person name="Murat C."/>
            <person name="Sun H."/>
            <person name="Tunlid A."/>
            <person name="Henrissat B."/>
            <person name="Grigoriev I.V."/>
            <person name="Hibbett D.S."/>
            <person name="Martin F."/>
            <person name="Nordberg H.P."/>
            <person name="Cantor M.N."/>
            <person name="Hua S.X."/>
        </authorList>
    </citation>
    <scope>NUCLEOTIDE SEQUENCE [LARGE SCALE GENOMIC DNA]</scope>
    <source>
        <strain evidence="12 13">MUT 4182</strain>
    </source>
</reference>
<keyword evidence="4 12" id="KW-0378">Hydrolase</keyword>
<dbReference type="AlphaFoldDB" id="A0A0C3MKH7"/>
<dbReference type="HOGENOM" id="CLU_045022_2_0_1"/>
<evidence type="ECO:0000313" key="12">
    <source>
        <dbReference type="EMBL" id="KIO34227.1"/>
    </source>
</evidence>
<dbReference type="InterPro" id="IPR052288">
    <property type="entry name" value="GH45_Enzymes"/>
</dbReference>
<evidence type="ECO:0000259" key="11">
    <source>
        <dbReference type="PROSITE" id="PS01140"/>
    </source>
</evidence>
<dbReference type="EMBL" id="KN822944">
    <property type="protein sequence ID" value="KIO34227.1"/>
    <property type="molecule type" value="Genomic_DNA"/>
</dbReference>
<dbReference type="PROSITE" id="PS01140">
    <property type="entry name" value="GLYCOSYL_HYDROL_F45"/>
    <property type="match status" value="1"/>
</dbReference>
<keyword evidence="7" id="KW-0326">Glycosidase</keyword>
<feature type="active site" description="Nucleophile" evidence="9">
    <location>
        <position position="29"/>
    </location>
</feature>
<dbReference type="PANTHER" id="PTHR39730">
    <property type="entry name" value="ENDOGLUCANASE 1"/>
    <property type="match status" value="1"/>
</dbReference>
<evidence type="ECO:0000256" key="5">
    <source>
        <dbReference type="ARBA" id="ARBA00023001"/>
    </source>
</evidence>
<evidence type="ECO:0000256" key="10">
    <source>
        <dbReference type="SAM" id="SignalP"/>
    </source>
</evidence>
<comment type="catalytic activity">
    <reaction evidence="1 9">
        <text>Endohydrolysis of (1-&gt;4)-beta-D-glucosidic linkages in cellulose, lichenin and cereal beta-D-glucans.</text>
        <dbReference type="EC" id="3.2.1.4"/>
    </reaction>
</comment>
<evidence type="ECO:0000313" key="13">
    <source>
        <dbReference type="Proteomes" id="UP000054248"/>
    </source>
</evidence>
<dbReference type="EC" id="3.2.1.4" evidence="3 9"/>
<evidence type="ECO:0000256" key="2">
    <source>
        <dbReference type="ARBA" id="ARBA00007793"/>
    </source>
</evidence>
<dbReference type="PANTHER" id="PTHR39730:SF1">
    <property type="entry name" value="ENDOGLUCANASE 1"/>
    <property type="match status" value="1"/>
</dbReference>
<keyword evidence="10" id="KW-0732">Signal</keyword>
<dbReference type="Gene3D" id="2.40.40.10">
    <property type="entry name" value="RlpA-like domain"/>
    <property type="match status" value="1"/>
</dbReference>
<organism evidence="12 13">
    <name type="scientific">Tulasnella calospora MUT 4182</name>
    <dbReference type="NCBI Taxonomy" id="1051891"/>
    <lineage>
        <taxon>Eukaryota</taxon>
        <taxon>Fungi</taxon>
        <taxon>Dikarya</taxon>
        <taxon>Basidiomycota</taxon>
        <taxon>Agaricomycotina</taxon>
        <taxon>Agaricomycetes</taxon>
        <taxon>Cantharellales</taxon>
        <taxon>Tulasnellaceae</taxon>
        <taxon>Tulasnella</taxon>
    </lineage>
</organism>
<dbReference type="STRING" id="1051891.A0A0C3MKH7"/>
<dbReference type="SUPFAM" id="SSF50685">
    <property type="entry name" value="Barwin-like endoglucanases"/>
    <property type="match status" value="1"/>
</dbReference>
<feature type="domain" description="Glycosyl hydrolases family 45 active site" evidence="11">
    <location>
        <begin position="24"/>
        <end position="35"/>
    </location>
</feature>
<protein>
    <recommendedName>
        <fullName evidence="3 9">Cellulase</fullName>
        <ecNumber evidence="3 9">3.2.1.4</ecNumber>
    </recommendedName>
</protein>
<sequence length="240" mass="24888">MLATISLLIASYALSAQAANAGVTTRYWDCCKTSCAWNGKATVTHAVTTCDKSNNPLSDVNATSGCDGGPAFACADNAPIVISDTLAYGFAAVNLSGQSEADWCCSCYKLTFTSGPVIGQTLIVQASNTGGDVGGAQFDLMIPGGGVGAFPAGCQSQYGSLTGWGAQYGGVSSRDQCSNLPAALQAGCQFRFDWFKGADNPNVNWEKVTCPASLAARSGCIRTAEYVEPSPRFRSSPEHD</sequence>
<evidence type="ECO:0000256" key="4">
    <source>
        <dbReference type="ARBA" id="ARBA00022801"/>
    </source>
</evidence>
<accession>A0A0C3MKH7</accession>
<name>A0A0C3MKH7_9AGAM</name>
<evidence type="ECO:0000256" key="9">
    <source>
        <dbReference type="PROSITE-ProRule" id="PRU10069"/>
    </source>
</evidence>
<keyword evidence="5" id="KW-0136">Cellulose degradation</keyword>
<dbReference type="GO" id="GO:0030245">
    <property type="term" value="P:cellulose catabolic process"/>
    <property type="evidence" value="ECO:0007669"/>
    <property type="project" value="UniProtKB-KW"/>
</dbReference>
<evidence type="ECO:0000256" key="8">
    <source>
        <dbReference type="ARBA" id="ARBA00023326"/>
    </source>
</evidence>
<comment type="similarity">
    <text evidence="2">Belongs to the glycosyl hydrolase 45 (cellulase K) family.</text>
</comment>
<dbReference type="OrthoDB" id="10035502at2759"/>
<dbReference type="InterPro" id="IPR000334">
    <property type="entry name" value="Glyco_hydro_45"/>
</dbReference>
<keyword evidence="8" id="KW-0624">Polysaccharide degradation</keyword>
<proteinExistence type="inferred from homology"/>
<dbReference type="Proteomes" id="UP000054248">
    <property type="component" value="Unassembled WGS sequence"/>
</dbReference>
<feature type="chain" id="PRO_5002179903" description="Cellulase" evidence="10">
    <location>
        <begin position="19"/>
        <end position="240"/>
    </location>
</feature>